<dbReference type="Pfam" id="PF13408">
    <property type="entry name" value="Zn_ribbon_recom"/>
    <property type="match status" value="1"/>
</dbReference>
<feature type="domain" description="Recombinase" evidence="3">
    <location>
        <begin position="186"/>
        <end position="311"/>
    </location>
</feature>
<geneLocation type="plasmid" evidence="4 5">
    <name>pRUMAL02</name>
</geneLocation>
<dbReference type="Pfam" id="PF07508">
    <property type="entry name" value="Recombinase"/>
    <property type="match status" value="1"/>
</dbReference>
<evidence type="ECO:0000259" key="2">
    <source>
        <dbReference type="PROSITE" id="PS51736"/>
    </source>
</evidence>
<dbReference type="SUPFAM" id="SSF53041">
    <property type="entry name" value="Resolvase-like"/>
    <property type="match status" value="1"/>
</dbReference>
<dbReference type="RefSeq" id="WP_013483874.1">
    <property type="nucleotide sequence ID" value="NC_014825.1"/>
</dbReference>
<dbReference type="Proteomes" id="UP000006919">
    <property type="component" value="Plasmid pRUMAL02"/>
</dbReference>
<dbReference type="KEGG" id="ral:Rumal_3911"/>
<dbReference type="PANTHER" id="PTHR30461:SF23">
    <property type="entry name" value="DNA RECOMBINASE-RELATED"/>
    <property type="match status" value="1"/>
</dbReference>
<feature type="domain" description="Resolvase/invertase-type recombinase catalytic" evidence="2">
    <location>
        <begin position="29"/>
        <end position="177"/>
    </location>
</feature>
<dbReference type="PROSITE" id="PS51736">
    <property type="entry name" value="RECOMBINASES_3"/>
    <property type="match status" value="1"/>
</dbReference>
<organism evidence="4 5">
    <name type="scientific">Ruminococcus albus (strain ATCC 27210 / DSM 20455 / JCM 14654 / NCDO 2250 / 7)</name>
    <dbReference type="NCBI Taxonomy" id="697329"/>
    <lineage>
        <taxon>Bacteria</taxon>
        <taxon>Bacillati</taxon>
        <taxon>Bacillota</taxon>
        <taxon>Clostridia</taxon>
        <taxon>Eubacteriales</taxon>
        <taxon>Oscillospiraceae</taxon>
        <taxon>Ruminococcus</taxon>
    </lineage>
</organism>
<dbReference type="CDD" id="cd00338">
    <property type="entry name" value="Ser_Recombinase"/>
    <property type="match status" value="1"/>
</dbReference>
<dbReference type="InterPro" id="IPR025827">
    <property type="entry name" value="Zn_ribbon_recom_dom"/>
</dbReference>
<proteinExistence type="predicted"/>
<dbReference type="GO" id="GO:0000150">
    <property type="term" value="F:DNA strand exchange activity"/>
    <property type="evidence" value="ECO:0007669"/>
    <property type="project" value="InterPro"/>
</dbReference>
<keyword evidence="1" id="KW-0175">Coiled coil</keyword>
<reference evidence="5" key="1">
    <citation type="journal article" date="2011" name="J. Bacteriol.">
        <title>Complete genome of the cellulolytic ruminal bacterium Ruminococcus albus 7.</title>
        <authorList>
            <person name="Suen G."/>
            <person name="Stevenson D.M."/>
            <person name="Bruce D.C."/>
            <person name="Chertkov O."/>
            <person name="Copeland A."/>
            <person name="Cheng J.F."/>
            <person name="Detter C."/>
            <person name="Detter J.C."/>
            <person name="Goodwin L.A."/>
            <person name="Han C.S."/>
            <person name="Hauser L.J."/>
            <person name="Ivanova N.N."/>
            <person name="Kyrpides N.C."/>
            <person name="Land M.L."/>
            <person name="Lapidus A."/>
            <person name="Lucas S."/>
            <person name="Ovchinnikova G."/>
            <person name="Pitluck S."/>
            <person name="Tapia R."/>
            <person name="Woyke T."/>
            <person name="Boyum J."/>
            <person name="Mead D."/>
            <person name="Weimer P.J."/>
        </authorList>
    </citation>
    <scope>NUCLEOTIDE SEQUENCE [LARGE SCALE GENOMIC DNA]</scope>
    <source>
        <strain evidence="5">ATCC 27210 / DSM 20455 / JCM 14654 / NCDO 2250 / 7</strain>
        <plasmid evidence="5">pRUMAL02</plasmid>
    </source>
</reference>
<dbReference type="InterPro" id="IPR050639">
    <property type="entry name" value="SSR_resolvase"/>
</dbReference>
<dbReference type="Gene3D" id="3.90.1750.20">
    <property type="entry name" value="Putative Large Serine Recombinase, Chain B, Domain 2"/>
    <property type="match status" value="1"/>
</dbReference>
<accession>E6UKY8</accession>
<keyword evidence="4" id="KW-0614">Plasmid</keyword>
<dbReference type="InterPro" id="IPR006119">
    <property type="entry name" value="Resolv_N"/>
</dbReference>
<dbReference type="PROSITE" id="PS51737">
    <property type="entry name" value="RECOMBINASE_DNA_BIND"/>
    <property type="match status" value="1"/>
</dbReference>
<dbReference type="InterPro" id="IPR011109">
    <property type="entry name" value="DNA_bind_recombinase_dom"/>
</dbReference>
<evidence type="ECO:0000256" key="1">
    <source>
        <dbReference type="SAM" id="Coils"/>
    </source>
</evidence>
<dbReference type="SMART" id="SM00857">
    <property type="entry name" value="Resolvase"/>
    <property type="match status" value="1"/>
</dbReference>
<dbReference type="InterPro" id="IPR038109">
    <property type="entry name" value="DNA_bind_recomb_sf"/>
</dbReference>
<evidence type="ECO:0000313" key="4">
    <source>
        <dbReference type="EMBL" id="ADU24334.1"/>
    </source>
</evidence>
<sequence>MSNIKTAANVTLIPAKEQANSVFTGKKLKVAAYCRVSTDETEQMNSFGVQIAYYTDYIGSRPDWQMIGIFADEGISGTQTENRTQFNRMIELCRKGRIDLILCKSISRFARNTVDCLDFVRELKRLNVAVQFEKENINTLSVSSEFAITLYASFAQAESESISRNITWGIEKSFKEGNVRYQMRYTLGYRLVDGVPQIIEDEAVIVREIFSLFAGGMSLRKIAERLTSEGAARRNGSTVWNRDHVNSILKNEKYVGDAILQKYYTVDCLTHTCAKNNGQKPKYLVQNCHAPIIDRETWDRVQLELSRRSAMTKGNARGGRYRTEYALSELLVCGSCGCNYKRVLWKSGTGKRAVWRCKSTLDGGKARCDSPSLHEEALHSAIVRAINEQILDSSGFDRQSALSADTLESENADLERRIASVSARLGEIEVERNRLLADISAIPADVLGSKLKLLHTEEQELKSKLDELNSKRDSGRHDLYRIKAARNLTHGIEALGEFDNDLVRQVVEEITVKSADKVVVKFCGGEKVTVKV</sequence>
<feature type="coiled-coil region" evidence="1">
    <location>
        <begin position="404"/>
        <end position="471"/>
    </location>
</feature>
<gene>
    <name evidence="4" type="ordered locus">Rumal_3911</name>
</gene>
<dbReference type="OrthoDB" id="1839742at2"/>
<dbReference type="GO" id="GO:0003677">
    <property type="term" value="F:DNA binding"/>
    <property type="evidence" value="ECO:0007669"/>
    <property type="project" value="InterPro"/>
</dbReference>
<evidence type="ECO:0000313" key="5">
    <source>
        <dbReference type="Proteomes" id="UP000006919"/>
    </source>
</evidence>
<name>E6UKY8_RUMA7</name>
<dbReference type="HOGENOM" id="CLU_010686_0_5_9"/>
<dbReference type="Pfam" id="PF00239">
    <property type="entry name" value="Resolvase"/>
    <property type="match status" value="1"/>
</dbReference>
<protein>
    <submittedName>
        <fullName evidence="4">Resolvase domain</fullName>
    </submittedName>
</protein>
<dbReference type="PANTHER" id="PTHR30461">
    <property type="entry name" value="DNA-INVERTASE FROM LAMBDOID PROPHAGE"/>
    <property type="match status" value="1"/>
</dbReference>
<dbReference type="AlphaFoldDB" id="E6UKY8"/>
<dbReference type="InterPro" id="IPR036162">
    <property type="entry name" value="Resolvase-like_N_sf"/>
</dbReference>
<dbReference type="Gene3D" id="3.40.50.1390">
    <property type="entry name" value="Resolvase, N-terminal catalytic domain"/>
    <property type="match status" value="1"/>
</dbReference>
<evidence type="ECO:0000259" key="3">
    <source>
        <dbReference type="PROSITE" id="PS51737"/>
    </source>
</evidence>
<dbReference type="EMBL" id="CP002405">
    <property type="protein sequence ID" value="ADU24334.1"/>
    <property type="molecule type" value="Genomic_DNA"/>
</dbReference>